<dbReference type="PaxDb" id="67767-A0A0J7MLJ2"/>
<keyword evidence="7" id="KW-1185">Reference proteome</keyword>
<evidence type="ECO:0000256" key="1">
    <source>
        <dbReference type="ARBA" id="ARBA00022695"/>
    </source>
</evidence>
<dbReference type="GO" id="GO:0004519">
    <property type="term" value="F:endonuclease activity"/>
    <property type="evidence" value="ECO:0007669"/>
    <property type="project" value="UniProtKB-KW"/>
</dbReference>
<reference evidence="6 7" key="1">
    <citation type="submission" date="2015-04" db="EMBL/GenBank/DDBJ databases">
        <title>Lasius niger genome sequencing.</title>
        <authorList>
            <person name="Konorov E.A."/>
            <person name="Nikitin M.A."/>
            <person name="Kirill M.V."/>
            <person name="Chang P."/>
        </authorList>
    </citation>
    <scope>NUCLEOTIDE SEQUENCE [LARGE SCALE GENOMIC DNA]</scope>
    <source>
        <tissue evidence="6">Whole</tissue>
    </source>
</reference>
<dbReference type="Proteomes" id="UP000036403">
    <property type="component" value="Unassembled WGS sequence"/>
</dbReference>
<gene>
    <name evidence="6" type="ORF">RF55_26133</name>
</gene>
<keyword evidence="2" id="KW-0540">Nuclease</keyword>
<dbReference type="PANTHER" id="PTHR34072:SF52">
    <property type="entry name" value="RIBONUCLEASE H"/>
    <property type="match status" value="1"/>
</dbReference>
<keyword evidence="3" id="KW-0255">Endonuclease</keyword>
<name>A0A0J7MLJ2_LASNI</name>
<dbReference type="PANTHER" id="PTHR34072">
    <property type="entry name" value="ENZYMATIC POLYPROTEIN-RELATED"/>
    <property type="match status" value="1"/>
</dbReference>
<dbReference type="FunFam" id="3.10.20.370:FF:000001">
    <property type="entry name" value="Retrovirus-related Pol polyprotein from transposon 17.6-like protein"/>
    <property type="match status" value="1"/>
</dbReference>
<dbReference type="OrthoDB" id="7554725at2759"/>
<dbReference type="GO" id="GO:0003964">
    <property type="term" value="F:RNA-directed DNA polymerase activity"/>
    <property type="evidence" value="ECO:0007669"/>
    <property type="project" value="UniProtKB-KW"/>
</dbReference>
<dbReference type="Gene3D" id="3.10.20.370">
    <property type="match status" value="1"/>
</dbReference>
<comment type="caution">
    <text evidence="6">The sequence shown here is derived from an EMBL/GenBank/DDBJ whole genome shotgun (WGS) entry which is preliminary data.</text>
</comment>
<dbReference type="AlphaFoldDB" id="A0A0J7MLJ2"/>
<dbReference type="InterPro" id="IPR041577">
    <property type="entry name" value="RT_RNaseH_2"/>
</dbReference>
<proteinExistence type="predicted"/>
<dbReference type="SUPFAM" id="SSF56672">
    <property type="entry name" value="DNA/RNA polymerases"/>
    <property type="match status" value="1"/>
</dbReference>
<evidence type="ECO:0000313" key="7">
    <source>
        <dbReference type="Proteomes" id="UP000036403"/>
    </source>
</evidence>
<feature type="domain" description="Reverse transcriptase/retrotransposon-derived protein RNase H-like" evidence="5">
    <location>
        <begin position="2"/>
        <end position="79"/>
    </location>
</feature>
<evidence type="ECO:0000313" key="6">
    <source>
        <dbReference type="EMBL" id="KMQ81505.1"/>
    </source>
</evidence>
<dbReference type="InterPro" id="IPR043502">
    <property type="entry name" value="DNA/RNA_pol_sf"/>
</dbReference>
<dbReference type="EMBL" id="LBMM01034886">
    <property type="protein sequence ID" value="KMQ81505.1"/>
    <property type="molecule type" value="Genomic_DNA"/>
</dbReference>
<evidence type="ECO:0000259" key="5">
    <source>
        <dbReference type="Pfam" id="PF17919"/>
    </source>
</evidence>
<accession>A0A0J7MLJ2</accession>
<keyword evidence="4" id="KW-0695">RNA-directed DNA polymerase</keyword>
<keyword evidence="1" id="KW-0548">Nucleotidyltransferase</keyword>
<protein>
    <submittedName>
        <fullName evidence="6">Retrotransposable element tf2 protein type 1</fullName>
    </submittedName>
</protein>
<keyword evidence="1" id="KW-0808">Transferase</keyword>
<organism evidence="6 7">
    <name type="scientific">Lasius niger</name>
    <name type="common">Black garden ant</name>
    <dbReference type="NCBI Taxonomy" id="67767"/>
    <lineage>
        <taxon>Eukaryota</taxon>
        <taxon>Metazoa</taxon>
        <taxon>Ecdysozoa</taxon>
        <taxon>Arthropoda</taxon>
        <taxon>Hexapoda</taxon>
        <taxon>Insecta</taxon>
        <taxon>Pterygota</taxon>
        <taxon>Neoptera</taxon>
        <taxon>Endopterygota</taxon>
        <taxon>Hymenoptera</taxon>
        <taxon>Apocrita</taxon>
        <taxon>Aculeata</taxon>
        <taxon>Formicoidea</taxon>
        <taxon>Formicidae</taxon>
        <taxon>Formicinae</taxon>
        <taxon>Lasius</taxon>
        <taxon>Lasius</taxon>
    </lineage>
</organism>
<evidence type="ECO:0000256" key="2">
    <source>
        <dbReference type="ARBA" id="ARBA00022722"/>
    </source>
</evidence>
<dbReference type="STRING" id="67767.A0A0J7MLJ2"/>
<evidence type="ECO:0000256" key="4">
    <source>
        <dbReference type="ARBA" id="ARBA00022918"/>
    </source>
</evidence>
<dbReference type="Pfam" id="PF17919">
    <property type="entry name" value="RT_RNaseH_2"/>
    <property type="match status" value="1"/>
</dbReference>
<evidence type="ECO:0000256" key="3">
    <source>
        <dbReference type="ARBA" id="ARBA00022759"/>
    </source>
</evidence>
<sequence length="91" mass="10723">MLVEAPVLGLYCYKDEIELHTDASAQGFGAVLLQKKEDMKWHPIFYYSKATTKDEAKYHSFELETLAIVYALRSFRMYKERDFKLLRIATH</sequence>
<keyword evidence="3" id="KW-0378">Hydrolase</keyword>